<name>A0A9D2IEB3_9BACT</name>
<protein>
    <recommendedName>
        <fullName evidence="2">ATP-dependent Clp protease proteolytic subunit</fullName>
    </recommendedName>
</protein>
<comment type="caution">
    <text evidence="3">The sequence shown here is derived from an EMBL/GenBank/DDBJ whole genome shotgun (WGS) entry which is preliminary data.</text>
</comment>
<dbReference type="PRINTS" id="PR00127">
    <property type="entry name" value="CLPPROTEASEP"/>
</dbReference>
<evidence type="ECO:0000256" key="2">
    <source>
        <dbReference type="RuleBase" id="RU003567"/>
    </source>
</evidence>
<dbReference type="PANTHER" id="PTHR10381">
    <property type="entry name" value="ATP-DEPENDENT CLP PROTEASE PROTEOLYTIC SUBUNIT"/>
    <property type="match status" value="1"/>
</dbReference>
<dbReference type="InterPro" id="IPR023562">
    <property type="entry name" value="ClpP/TepA"/>
</dbReference>
<dbReference type="Pfam" id="PF00574">
    <property type="entry name" value="CLP_protease"/>
    <property type="match status" value="1"/>
</dbReference>
<accession>A0A9D2IEB3</accession>
<proteinExistence type="inferred from homology"/>
<dbReference type="CDD" id="cd07016">
    <property type="entry name" value="S14_ClpP_1"/>
    <property type="match status" value="1"/>
</dbReference>
<organism evidence="3 4">
    <name type="scientific">Candidatus Alistipes avicola</name>
    <dbReference type="NCBI Taxonomy" id="2838432"/>
    <lineage>
        <taxon>Bacteria</taxon>
        <taxon>Pseudomonadati</taxon>
        <taxon>Bacteroidota</taxon>
        <taxon>Bacteroidia</taxon>
        <taxon>Bacteroidales</taxon>
        <taxon>Rikenellaceae</taxon>
        <taxon>Alistipes</taxon>
    </lineage>
</organism>
<dbReference type="Gene3D" id="3.90.226.10">
    <property type="entry name" value="2-enoyl-CoA Hydratase, Chain A, domain 1"/>
    <property type="match status" value="1"/>
</dbReference>
<dbReference type="Proteomes" id="UP000824259">
    <property type="component" value="Unassembled WGS sequence"/>
</dbReference>
<dbReference type="InterPro" id="IPR001907">
    <property type="entry name" value="ClpP"/>
</dbReference>
<evidence type="ECO:0000256" key="1">
    <source>
        <dbReference type="ARBA" id="ARBA00007039"/>
    </source>
</evidence>
<reference evidence="3" key="1">
    <citation type="journal article" date="2021" name="PeerJ">
        <title>Extensive microbial diversity within the chicken gut microbiome revealed by metagenomics and culture.</title>
        <authorList>
            <person name="Gilroy R."/>
            <person name="Ravi A."/>
            <person name="Getino M."/>
            <person name="Pursley I."/>
            <person name="Horton D.L."/>
            <person name="Alikhan N.F."/>
            <person name="Baker D."/>
            <person name="Gharbi K."/>
            <person name="Hall N."/>
            <person name="Watson M."/>
            <person name="Adriaenssens E.M."/>
            <person name="Foster-Nyarko E."/>
            <person name="Jarju S."/>
            <person name="Secka A."/>
            <person name="Antonio M."/>
            <person name="Oren A."/>
            <person name="Chaudhuri R.R."/>
            <person name="La Ragione R."/>
            <person name="Hildebrand F."/>
            <person name="Pallen M.J."/>
        </authorList>
    </citation>
    <scope>NUCLEOTIDE SEQUENCE</scope>
    <source>
        <strain evidence="3">CHK169-11906</strain>
    </source>
</reference>
<sequence>MESNIHISNRGETCYVDIEGTIGVPEEWQFDDPSSRVTTYEKFKENLTRLREINAEEIVVNIRSTGGDVNDALLIYEALSSLDSRIVTRCYGYTASAATVIAQAASEGNREISANALYLIHDSICSAEGNVQELSSRIELLAKTDERLAELYARRSGHPKEEFIELMSANNGNGRWLSAEEAIAAGLADRIIDPSTSEKECFVQKTTPDNSSWSKLLCKLGLRKATEALPSDRNILHFGEEKQEASIARRSTLILREGQRLSAPTRTLPCEDPSLGDPVFSPNERAYAEDVKQFIR</sequence>
<dbReference type="GO" id="GO:0006515">
    <property type="term" value="P:protein quality control for misfolded or incompletely synthesized proteins"/>
    <property type="evidence" value="ECO:0007669"/>
    <property type="project" value="TreeGrafter"/>
</dbReference>
<dbReference type="SUPFAM" id="SSF52096">
    <property type="entry name" value="ClpP/crotonase"/>
    <property type="match status" value="1"/>
</dbReference>
<dbReference type="AlphaFoldDB" id="A0A9D2IEB3"/>
<dbReference type="GO" id="GO:0009368">
    <property type="term" value="C:endopeptidase Clp complex"/>
    <property type="evidence" value="ECO:0007669"/>
    <property type="project" value="TreeGrafter"/>
</dbReference>
<reference evidence="3" key="2">
    <citation type="submission" date="2021-04" db="EMBL/GenBank/DDBJ databases">
        <authorList>
            <person name="Gilroy R."/>
        </authorList>
    </citation>
    <scope>NUCLEOTIDE SEQUENCE</scope>
    <source>
        <strain evidence="3">CHK169-11906</strain>
    </source>
</reference>
<dbReference type="InterPro" id="IPR029045">
    <property type="entry name" value="ClpP/crotonase-like_dom_sf"/>
</dbReference>
<dbReference type="GO" id="GO:0051117">
    <property type="term" value="F:ATPase binding"/>
    <property type="evidence" value="ECO:0007669"/>
    <property type="project" value="TreeGrafter"/>
</dbReference>
<dbReference type="GO" id="GO:0004176">
    <property type="term" value="F:ATP-dependent peptidase activity"/>
    <property type="evidence" value="ECO:0007669"/>
    <property type="project" value="InterPro"/>
</dbReference>
<dbReference type="PANTHER" id="PTHR10381:SF11">
    <property type="entry name" value="ATP-DEPENDENT CLP PROTEASE PROTEOLYTIC SUBUNIT, MITOCHONDRIAL"/>
    <property type="match status" value="1"/>
</dbReference>
<keyword evidence="3" id="KW-0645">Protease</keyword>
<gene>
    <name evidence="3" type="ORF">H9779_04150</name>
</gene>
<dbReference type="GO" id="GO:0004252">
    <property type="term" value="F:serine-type endopeptidase activity"/>
    <property type="evidence" value="ECO:0007669"/>
    <property type="project" value="InterPro"/>
</dbReference>
<evidence type="ECO:0000313" key="3">
    <source>
        <dbReference type="EMBL" id="HJA98778.1"/>
    </source>
</evidence>
<keyword evidence="3" id="KW-0378">Hydrolase</keyword>
<dbReference type="EMBL" id="DWYR01000011">
    <property type="protein sequence ID" value="HJA98778.1"/>
    <property type="molecule type" value="Genomic_DNA"/>
</dbReference>
<comment type="similarity">
    <text evidence="1 2">Belongs to the peptidase S14 family.</text>
</comment>
<evidence type="ECO:0000313" key="4">
    <source>
        <dbReference type="Proteomes" id="UP000824259"/>
    </source>
</evidence>